<protein>
    <submittedName>
        <fullName evidence="3">Uncharacterized protein</fullName>
    </submittedName>
</protein>
<dbReference type="EMBL" id="KZ998501">
    <property type="protein sequence ID" value="RKO86070.1"/>
    <property type="molecule type" value="Genomic_DNA"/>
</dbReference>
<keyword evidence="2" id="KW-0812">Transmembrane</keyword>
<organism evidence="3 4">
    <name type="scientific">Blyttiomyces helicus</name>
    <dbReference type="NCBI Taxonomy" id="388810"/>
    <lineage>
        <taxon>Eukaryota</taxon>
        <taxon>Fungi</taxon>
        <taxon>Fungi incertae sedis</taxon>
        <taxon>Chytridiomycota</taxon>
        <taxon>Chytridiomycota incertae sedis</taxon>
        <taxon>Chytridiomycetes</taxon>
        <taxon>Chytridiomycetes incertae sedis</taxon>
        <taxon>Blyttiomyces</taxon>
    </lineage>
</organism>
<evidence type="ECO:0000313" key="3">
    <source>
        <dbReference type="EMBL" id="RKO86070.1"/>
    </source>
</evidence>
<feature type="compositionally biased region" description="Pro residues" evidence="1">
    <location>
        <begin position="274"/>
        <end position="285"/>
    </location>
</feature>
<name>A0A4P9W5N9_9FUNG</name>
<feature type="transmembrane region" description="Helical" evidence="2">
    <location>
        <begin position="141"/>
        <end position="163"/>
    </location>
</feature>
<reference evidence="4" key="1">
    <citation type="journal article" date="2018" name="Nat. Microbiol.">
        <title>Leveraging single-cell genomics to expand the fungal tree of life.</title>
        <authorList>
            <person name="Ahrendt S.R."/>
            <person name="Quandt C.A."/>
            <person name="Ciobanu D."/>
            <person name="Clum A."/>
            <person name="Salamov A."/>
            <person name="Andreopoulos B."/>
            <person name="Cheng J.F."/>
            <person name="Woyke T."/>
            <person name="Pelin A."/>
            <person name="Henrissat B."/>
            <person name="Reynolds N.K."/>
            <person name="Benny G.L."/>
            <person name="Smith M.E."/>
            <person name="James T.Y."/>
            <person name="Grigoriev I.V."/>
        </authorList>
    </citation>
    <scope>NUCLEOTIDE SEQUENCE [LARGE SCALE GENOMIC DNA]</scope>
</reference>
<evidence type="ECO:0000256" key="2">
    <source>
        <dbReference type="SAM" id="Phobius"/>
    </source>
</evidence>
<keyword evidence="4" id="KW-1185">Reference proteome</keyword>
<feature type="transmembrane region" description="Helical" evidence="2">
    <location>
        <begin position="194"/>
        <end position="215"/>
    </location>
</feature>
<evidence type="ECO:0000313" key="4">
    <source>
        <dbReference type="Proteomes" id="UP000269721"/>
    </source>
</evidence>
<dbReference type="AlphaFoldDB" id="A0A4P9W5N9"/>
<keyword evidence="2" id="KW-1133">Transmembrane helix</keyword>
<feature type="compositionally biased region" description="Basic and acidic residues" evidence="1">
    <location>
        <begin position="289"/>
        <end position="316"/>
    </location>
</feature>
<feature type="compositionally biased region" description="Low complexity" evidence="1">
    <location>
        <begin position="259"/>
        <end position="273"/>
    </location>
</feature>
<feature type="compositionally biased region" description="Acidic residues" evidence="1">
    <location>
        <begin position="317"/>
        <end position="332"/>
    </location>
</feature>
<feature type="transmembrane region" description="Helical" evidence="2">
    <location>
        <begin position="86"/>
        <end position="106"/>
    </location>
</feature>
<accession>A0A4P9W5N9</accession>
<dbReference type="Proteomes" id="UP000269721">
    <property type="component" value="Unassembled WGS sequence"/>
</dbReference>
<keyword evidence="2" id="KW-0472">Membrane</keyword>
<proteinExistence type="predicted"/>
<feature type="region of interest" description="Disordered" evidence="1">
    <location>
        <begin position="223"/>
        <end position="332"/>
    </location>
</feature>
<dbReference type="OrthoDB" id="2162024at2759"/>
<feature type="transmembrane region" description="Helical" evidence="2">
    <location>
        <begin position="355"/>
        <end position="373"/>
    </location>
</feature>
<evidence type="ECO:0000256" key="1">
    <source>
        <dbReference type="SAM" id="MobiDB-lite"/>
    </source>
</evidence>
<sequence>MAPFFPHIIPLPSLSPPHIFTTPQSPPTQFPLDCLGGLPLPTCPFRSSSIPPTSAPFSILNDTRAPPDGFISPAESYALKSPTVSVTFALGGVSALVCAGLVAARFSSVKVFNRRAADVVSYPCIAPFLARTITDQSIKNGWWAVFFAAMGISYTIDSIRYALDLPYTPTLTSEPPTPDPDAEGSTVGAGVIDAWLLVASAILRSFSVLALCLALDHQRKYRSSLITPPPHPTERRGYQPVPASSATPVRPTSFAHYGSLLTSTSPPSRSRLSLPPPPRPPPPSPARKTPLEHHPVDPRAHIHEHPDEIAPRTSDHDGEDDEDDDECEEDDVGGCCGEDGCCGLSEWARRMLRSWGFAFVLLWALNVTGIFLSL</sequence>
<gene>
    <name evidence="3" type="ORF">BDK51DRAFT_47260</name>
</gene>